<name>A0A2R6NMU5_9APHY</name>
<gene>
    <name evidence="1" type="ORF">PHLCEN_2v10620</name>
</gene>
<sequence>MQPRSRTWVSEKKEVVEQESGSTKSVFVRWNVVDTGSPVFSDILEFNLNTLLFFSLSSLSLTYVRPGVPSDRRDSNLSLLPAVHGIVSNAPTRYPQKSVQSAHISPSSTLPVPGIFLVRLDHVD</sequence>
<dbReference type="Proteomes" id="UP000186601">
    <property type="component" value="Unassembled WGS sequence"/>
</dbReference>
<protein>
    <submittedName>
        <fullName evidence="1">Uncharacterized protein</fullName>
    </submittedName>
</protein>
<evidence type="ECO:0000313" key="2">
    <source>
        <dbReference type="Proteomes" id="UP000186601"/>
    </source>
</evidence>
<evidence type="ECO:0000313" key="1">
    <source>
        <dbReference type="EMBL" id="PSR73701.1"/>
    </source>
</evidence>
<keyword evidence="2" id="KW-1185">Reference proteome</keyword>
<proteinExistence type="predicted"/>
<dbReference type="AlphaFoldDB" id="A0A2R6NMU5"/>
<comment type="caution">
    <text evidence="1">The sequence shown here is derived from an EMBL/GenBank/DDBJ whole genome shotgun (WGS) entry which is preliminary data.</text>
</comment>
<dbReference type="EMBL" id="MLYV02001069">
    <property type="protein sequence ID" value="PSR73701.1"/>
    <property type="molecule type" value="Genomic_DNA"/>
</dbReference>
<organism evidence="1 2">
    <name type="scientific">Hermanssonia centrifuga</name>
    <dbReference type="NCBI Taxonomy" id="98765"/>
    <lineage>
        <taxon>Eukaryota</taxon>
        <taxon>Fungi</taxon>
        <taxon>Dikarya</taxon>
        <taxon>Basidiomycota</taxon>
        <taxon>Agaricomycotina</taxon>
        <taxon>Agaricomycetes</taxon>
        <taxon>Polyporales</taxon>
        <taxon>Meruliaceae</taxon>
        <taxon>Hermanssonia</taxon>
    </lineage>
</organism>
<reference evidence="1 2" key="1">
    <citation type="submission" date="2018-02" db="EMBL/GenBank/DDBJ databases">
        <title>Genome sequence of the basidiomycete white-rot fungus Phlebia centrifuga.</title>
        <authorList>
            <person name="Granchi Z."/>
            <person name="Peng M."/>
            <person name="de Vries R.P."/>
            <person name="Hilden K."/>
            <person name="Makela M.R."/>
            <person name="Grigoriev I."/>
            <person name="Riley R."/>
        </authorList>
    </citation>
    <scope>NUCLEOTIDE SEQUENCE [LARGE SCALE GENOMIC DNA]</scope>
    <source>
        <strain evidence="1 2">FBCC195</strain>
    </source>
</reference>
<accession>A0A2R6NMU5</accession>